<sequence length="168" mass="19469">MICSVKRFSEMYETVYRDLYHYALCLMKNPQEAEDAVSEAVVAAYENIHKLKKEEAFRSWIFTILTNKCKKRLKKALKEEPGREEELPEQPVVPDYDLAMDVKKAFFVLSEEEQILVGLSVFGGYCSQEIGEMMRLNPNTVRSKRSRALKKMECVLGSYGETEHGRKE</sequence>
<dbReference type="GO" id="GO:0016987">
    <property type="term" value="F:sigma factor activity"/>
    <property type="evidence" value="ECO:0007669"/>
    <property type="project" value="UniProtKB-KW"/>
</dbReference>
<evidence type="ECO:0000256" key="5">
    <source>
        <dbReference type="ARBA" id="ARBA00023163"/>
    </source>
</evidence>
<reference evidence="7 8" key="1">
    <citation type="submission" date="2015-09" db="EMBL/GenBank/DDBJ databases">
        <authorList>
            <consortium name="Pathogen Informatics"/>
        </authorList>
    </citation>
    <scope>NUCLEOTIDE SEQUENCE [LARGE SCALE GENOMIC DNA]</scope>
    <source>
        <strain evidence="7 8">2789STDY5834914</strain>
    </source>
</reference>
<dbReference type="InterPro" id="IPR036388">
    <property type="entry name" value="WH-like_DNA-bd_sf"/>
</dbReference>
<evidence type="ECO:0000256" key="3">
    <source>
        <dbReference type="ARBA" id="ARBA00023082"/>
    </source>
</evidence>
<keyword evidence="2" id="KW-0805">Transcription regulation</keyword>
<evidence type="ECO:0000256" key="1">
    <source>
        <dbReference type="ARBA" id="ARBA00010641"/>
    </source>
</evidence>
<dbReference type="NCBIfam" id="TIGR02937">
    <property type="entry name" value="sigma70-ECF"/>
    <property type="match status" value="1"/>
</dbReference>
<dbReference type="SUPFAM" id="SSF88659">
    <property type="entry name" value="Sigma3 and sigma4 domains of RNA polymerase sigma factors"/>
    <property type="match status" value="1"/>
</dbReference>
<dbReference type="OrthoDB" id="9784984at2"/>
<keyword evidence="3" id="KW-0731">Sigma factor</keyword>
<name>A0A174QM27_9FIRM</name>
<dbReference type="InterPro" id="IPR039425">
    <property type="entry name" value="RNA_pol_sigma-70-like"/>
</dbReference>
<dbReference type="SUPFAM" id="SSF88946">
    <property type="entry name" value="Sigma2 domain of RNA polymerase sigma factors"/>
    <property type="match status" value="1"/>
</dbReference>
<dbReference type="Proteomes" id="UP000095485">
    <property type="component" value="Unassembled WGS sequence"/>
</dbReference>
<dbReference type="InterPro" id="IPR007627">
    <property type="entry name" value="RNA_pol_sigma70_r2"/>
</dbReference>
<gene>
    <name evidence="7" type="primary">sigX</name>
    <name evidence="7" type="ORF">ERS852526_01840</name>
</gene>
<proteinExistence type="inferred from homology"/>
<dbReference type="Pfam" id="PF04542">
    <property type="entry name" value="Sigma70_r2"/>
    <property type="match status" value="1"/>
</dbReference>
<evidence type="ECO:0000313" key="8">
    <source>
        <dbReference type="Proteomes" id="UP000095485"/>
    </source>
</evidence>
<dbReference type="PANTHER" id="PTHR43133">
    <property type="entry name" value="RNA POLYMERASE ECF-TYPE SIGMA FACTO"/>
    <property type="match status" value="1"/>
</dbReference>
<organism evidence="7 8">
    <name type="scientific">Dorea longicatena</name>
    <dbReference type="NCBI Taxonomy" id="88431"/>
    <lineage>
        <taxon>Bacteria</taxon>
        <taxon>Bacillati</taxon>
        <taxon>Bacillota</taxon>
        <taxon>Clostridia</taxon>
        <taxon>Lachnospirales</taxon>
        <taxon>Lachnospiraceae</taxon>
        <taxon>Dorea</taxon>
    </lineage>
</organism>
<dbReference type="EMBL" id="CZAY01000012">
    <property type="protein sequence ID" value="CUP73041.1"/>
    <property type="molecule type" value="Genomic_DNA"/>
</dbReference>
<comment type="similarity">
    <text evidence="1">Belongs to the sigma-70 factor family. ECF subfamily.</text>
</comment>
<evidence type="ECO:0000259" key="6">
    <source>
        <dbReference type="PROSITE" id="PS00622"/>
    </source>
</evidence>
<dbReference type="InterPro" id="IPR013249">
    <property type="entry name" value="RNA_pol_sigma70_r4_t2"/>
</dbReference>
<dbReference type="GO" id="GO:0006352">
    <property type="term" value="P:DNA-templated transcription initiation"/>
    <property type="evidence" value="ECO:0007669"/>
    <property type="project" value="InterPro"/>
</dbReference>
<dbReference type="AlphaFoldDB" id="A0A174QM27"/>
<dbReference type="PROSITE" id="PS00622">
    <property type="entry name" value="HTH_LUXR_1"/>
    <property type="match status" value="1"/>
</dbReference>
<protein>
    <submittedName>
        <fullName evidence="7">RNA polymerase sigma factor sigX</fullName>
    </submittedName>
</protein>
<accession>A0A174QM27</accession>
<feature type="domain" description="HTH luxR-type" evidence="6">
    <location>
        <begin position="124"/>
        <end position="151"/>
    </location>
</feature>
<dbReference type="InterPro" id="IPR000792">
    <property type="entry name" value="Tscrpt_reg_LuxR_C"/>
</dbReference>
<dbReference type="InterPro" id="IPR013324">
    <property type="entry name" value="RNA_pol_sigma_r3/r4-like"/>
</dbReference>
<dbReference type="GeneID" id="96229124"/>
<dbReference type="RefSeq" id="WP_055283365.1">
    <property type="nucleotide sequence ID" value="NZ_CZAY01000012.1"/>
</dbReference>
<dbReference type="PANTHER" id="PTHR43133:SF8">
    <property type="entry name" value="RNA POLYMERASE SIGMA FACTOR HI_1459-RELATED"/>
    <property type="match status" value="1"/>
</dbReference>
<dbReference type="Gene3D" id="1.10.10.10">
    <property type="entry name" value="Winged helix-like DNA-binding domain superfamily/Winged helix DNA-binding domain"/>
    <property type="match status" value="1"/>
</dbReference>
<dbReference type="STRING" id="88431.ERS852423_01430"/>
<keyword evidence="5" id="KW-0804">Transcription</keyword>
<evidence type="ECO:0000313" key="7">
    <source>
        <dbReference type="EMBL" id="CUP73041.1"/>
    </source>
</evidence>
<dbReference type="InterPro" id="IPR014284">
    <property type="entry name" value="RNA_pol_sigma-70_dom"/>
</dbReference>
<dbReference type="GO" id="GO:0003677">
    <property type="term" value="F:DNA binding"/>
    <property type="evidence" value="ECO:0007669"/>
    <property type="project" value="UniProtKB-KW"/>
</dbReference>
<keyword evidence="4" id="KW-0238">DNA-binding</keyword>
<dbReference type="Pfam" id="PF08281">
    <property type="entry name" value="Sigma70_r4_2"/>
    <property type="match status" value="1"/>
</dbReference>
<dbReference type="InterPro" id="IPR013325">
    <property type="entry name" value="RNA_pol_sigma_r2"/>
</dbReference>
<evidence type="ECO:0000256" key="2">
    <source>
        <dbReference type="ARBA" id="ARBA00023015"/>
    </source>
</evidence>
<dbReference type="Gene3D" id="1.10.1740.10">
    <property type="match status" value="1"/>
</dbReference>
<evidence type="ECO:0000256" key="4">
    <source>
        <dbReference type="ARBA" id="ARBA00023125"/>
    </source>
</evidence>